<dbReference type="UniPathway" id="UPA00196"/>
<evidence type="ECO:0000313" key="11">
    <source>
        <dbReference type="EMBL" id="SPP75552.1"/>
    </source>
</evidence>
<dbReference type="STRING" id="7266.A0A3B0J6T6"/>
<dbReference type="InterPro" id="IPR013233">
    <property type="entry name" value="PIG-X/PBN1"/>
</dbReference>
<dbReference type="PANTHER" id="PTHR28650">
    <property type="entry name" value="PHOSPHATIDYLINOSITOL-GLYCAN BIOSYNTHESIS CLASS X PROTEIN"/>
    <property type="match status" value="1"/>
</dbReference>
<sequence length="271" mass="31205">MISKRNWKSAICVLTLLASAARSYILQQPVVHVEMEKAGMHRTLTYKVQFDYPLAGKDCDYMLLQPLPAGVYISTDELDDLQRLKRLSAVYPKFVNIEEATERAQPFSVLLRGVPKLMEVVTLPIHFRYHAPSDKRSTSVVAIATPELYLNCPIADNELVDNELVARPDKLYCLNAHNSRFDENIVSDREPTTIHNLERCNWKQIHVDYQLRAPLRAEIPVGNTNAYAPILYGTIILTWTMAIWTMLRTLSSSRRINQRLNEQRQLQRKVK</sequence>
<dbReference type="PANTHER" id="PTHR28650:SF1">
    <property type="entry name" value="PHOSPHATIDYLINOSITOL-GLYCAN BIOSYNTHESIS CLASS X PROTEIN"/>
    <property type="match status" value="1"/>
</dbReference>
<keyword evidence="4 10" id="KW-0337">GPI-anchor biosynthesis</keyword>
<evidence type="ECO:0000256" key="8">
    <source>
        <dbReference type="ARBA" id="ARBA00023136"/>
    </source>
</evidence>
<dbReference type="GO" id="GO:0005789">
    <property type="term" value="C:endoplasmic reticulum membrane"/>
    <property type="evidence" value="ECO:0007669"/>
    <property type="project" value="UniProtKB-SubCell"/>
</dbReference>
<keyword evidence="10" id="KW-0732">Signal</keyword>
<dbReference type="GO" id="GO:0006506">
    <property type="term" value="P:GPI anchor biosynthetic process"/>
    <property type="evidence" value="ECO:0007669"/>
    <property type="project" value="UniProtKB-UniPathway"/>
</dbReference>
<evidence type="ECO:0000256" key="9">
    <source>
        <dbReference type="ARBA" id="ARBA00023180"/>
    </source>
</evidence>
<dbReference type="OMA" id="CNWKQIH"/>
<organism evidence="11 12">
    <name type="scientific">Drosophila guanche</name>
    <name type="common">Fruit fly</name>
    <dbReference type="NCBI Taxonomy" id="7266"/>
    <lineage>
        <taxon>Eukaryota</taxon>
        <taxon>Metazoa</taxon>
        <taxon>Ecdysozoa</taxon>
        <taxon>Arthropoda</taxon>
        <taxon>Hexapoda</taxon>
        <taxon>Insecta</taxon>
        <taxon>Pterygota</taxon>
        <taxon>Neoptera</taxon>
        <taxon>Endopterygota</taxon>
        <taxon>Diptera</taxon>
        <taxon>Brachycera</taxon>
        <taxon>Muscomorpha</taxon>
        <taxon>Ephydroidea</taxon>
        <taxon>Drosophilidae</taxon>
        <taxon>Drosophila</taxon>
        <taxon>Sophophora</taxon>
    </lineage>
</organism>
<proteinExistence type="inferred from homology"/>
<comment type="function">
    <text evidence="10">Stabilizing subunit of the glycosylphosphatidylinositol-mannosyltransferase I complex which catalyzes the transfer of the first mannose, via an alpha-1,4 bond from a dolichol-phosphate-mannose (Dol-P-Man) to the glucosaminyl acyl phosphatidylinositol (GlcN-(acyl)PI) intermediate to generate alpha-D-Man-(1-&gt;4)-alpha-D-GlcN-(1-&gt;6)-(1-radyl,2-acyl-sn-glycero-3-phospho)-2-acyl-inositol and participates in the sixth step of the glycosylphosphatidylinositol-anchor biosynthesis. Probably acts by stabilizing the mannosyltransferase PIGM.</text>
</comment>
<dbReference type="Proteomes" id="UP000268350">
    <property type="component" value="Unassembled WGS sequence"/>
</dbReference>
<gene>
    <name evidence="11" type="ORF">DGUA_6G003382</name>
</gene>
<evidence type="ECO:0000256" key="5">
    <source>
        <dbReference type="ARBA" id="ARBA00022692"/>
    </source>
</evidence>
<evidence type="ECO:0000256" key="7">
    <source>
        <dbReference type="ARBA" id="ARBA00022989"/>
    </source>
</evidence>
<dbReference type="InterPro" id="IPR040039">
    <property type="entry name" value="PIGX"/>
</dbReference>
<protein>
    <recommendedName>
        <fullName evidence="10">Phosphatidylinositol-glycan biosynthesis class X protein</fullName>
    </recommendedName>
</protein>
<dbReference type="AlphaFoldDB" id="A0A3B0J6T6"/>
<feature type="chain" id="PRO_5025086032" description="Phosphatidylinositol-glycan biosynthesis class X protein" evidence="10">
    <location>
        <begin position="24"/>
        <end position="271"/>
    </location>
</feature>
<keyword evidence="6 10" id="KW-0256">Endoplasmic reticulum</keyword>
<evidence type="ECO:0000256" key="3">
    <source>
        <dbReference type="ARBA" id="ARBA00010345"/>
    </source>
</evidence>
<dbReference type="OrthoDB" id="5546453at2759"/>
<name>A0A3B0J6T6_DROGU</name>
<dbReference type="Pfam" id="PF08320">
    <property type="entry name" value="PIG-X"/>
    <property type="match status" value="1"/>
</dbReference>
<dbReference type="EMBL" id="OUUW01000001">
    <property type="protein sequence ID" value="SPP75552.1"/>
    <property type="molecule type" value="Genomic_DNA"/>
</dbReference>
<reference evidence="12" key="1">
    <citation type="submission" date="2018-01" db="EMBL/GenBank/DDBJ databases">
        <authorList>
            <person name="Alioto T."/>
            <person name="Alioto T."/>
        </authorList>
    </citation>
    <scope>NUCLEOTIDE SEQUENCE [LARGE SCALE GENOMIC DNA]</scope>
</reference>
<evidence type="ECO:0000256" key="10">
    <source>
        <dbReference type="RuleBase" id="RU366056"/>
    </source>
</evidence>
<feature type="signal peptide" evidence="10">
    <location>
        <begin position="1"/>
        <end position="23"/>
    </location>
</feature>
<evidence type="ECO:0000313" key="12">
    <source>
        <dbReference type="Proteomes" id="UP000268350"/>
    </source>
</evidence>
<evidence type="ECO:0000256" key="2">
    <source>
        <dbReference type="ARBA" id="ARBA00004687"/>
    </source>
</evidence>
<keyword evidence="12" id="KW-1185">Reference proteome</keyword>
<evidence type="ECO:0000256" key="6">
    <source>
        <dbReference type="ARBA" id="ARBA00022824"/>
    </source>
</evidence>
<feature type="transmembrane region" description="Helical" evidence="10">
    <location>
        <begin position="226"/>
        <end position="247"/>
    </location>
</feature>
<comment type="subcellular location">
    <subcellularLocation>
        <location evidence="1 10">Endoplasmic reticulum membrane</location>
        <topology evidence="1 10">Single-pass membrane protein</topology>
    </subcellularLocation>
</comment>
<keyword evidence="7 10" id="KW-1133">Transmembrane helix</keyword>
<keyword evidence="9" id="KW-0325">Glycoprotein</keyword>
<evidence type="ECO:0000256" key="4">
    <source>
        <dbReference type="ARBA" id="ARBA00022502"/>
    </source>
</evidence>
<keyword evidence="8 10" id="KW-0472">Membrane</keyword>
<accession>A0A3B0J6T6</accession>
<evidence type="ECO:0000256" key="1">
    <source>
        <dbReference type="ARBA" id="ARBA00004389"/>
    </source>
</evidence>
<comment type="similarity">
    <text evidence="3 10">Belongs to the PIGX family.</text>
</comment>
<keyword evidence="5 10" id="KW-0812">Transmembrane</keyword>
<comment type="pathway">
    <text evidence="2 10">Glycolipid biosynthesis; glycosylphosphatidylinositol-anchor biosynthesis.</text>
</comment>